<comment type="similarity">
    <text evidence="1">Belongs to the ComF/GntX family.</text>
</comment>
<evidence type="ECO:0000313" key="5">
    <source>
        <dbReference type="Proteomes" id="UP000718281"/>
    </source>
</evidence>
<evidence type="ECO:0000259" key="2">
    <source>
        <dbReference type="Pfam" id="PF00156"/>
    </source>
</evidence>
<dbReference type="Proteomes" id="UP000726105">
    <property type="component" value="Unassembled WGS sequence"/>
</dbReference>
<dbReference type="Pfam" id="PF00156">
    <property type="entry name" value="Pribosyltran"/>
    <property type="match status" value="1"/>
</dbReference>
<reference evidence="5 6" key="1">
    <citation type="submission" date="2020-10" db="EMBL/GenBank/DDBJ databases">
        <title>Connecting structure to function with the recovery of over 1000 high-quality activated sludge metagenome-assembled genomes encoding full-length rRNA genes using long-read sequencing.</title>
        <authorList>
            <person name="Singleton C.M."/>
            <person name="Petriglieri F."/>
            <person name="Kristensen J.M."/>
            <person name="Kirkegaard R.H."/>
            <person name="Michaelsen T.Y."/>
            <person name="Andersen M.H."/>
            <person name="Karst S.M."/>
            <person name="Dueholm M.S."/>
            <person name="Nielsen P.H."/>
            <person name="Albertsen M."/>
        </authorList>
    </citation>
    <scope>NUCLEOTIDE SEQUENCE [LARGE SCALE GENOMIC DNA]</scope>
    <source>
        <strain evidence="3">AalE_18-Q3-R2-46_BAT3C.188</strain>
        <strain evidence="4">Ega_18-Q3-R5-49_MAXAC.001</strain>
    </source>
</reference>
<protein>
    <submittedName>
        <fullName evidence="3">ComF family protein</fullName>
    </submittedName>
</protein>
<dbReference type="SUPFAM" id="SSF53271">
    <property type="entry name" value="PRTase-like"/>
    <property type="match status" value="1"/>
</dbReference>
<dbReference type="PANTHER" id="PTHR47505:SF1">
    <property type="entry name" value="DNA UTILIZATION PROTEIN YHGH"/>
    <property type="match status" value="1"/>
</dbReference>
<dbReference type="InterPro" id="IPR029057">
    <property type="entry name" value="PRTase-like"/>
</dbReference>
<dbReference type="CDD" id="cd06223">
    <property type="entry name" value="PRTases_typeI"/>
    <property type="match status" value="1"/>
</dbReference>
<dbReference type="InterPro" id="IPR051910">
    <property type="entry name" value="ComF/GntX_DNA_util-trans"/>
</dbReference>
<organism evidence="3 5">
    <name type="scientific">Candidatus Phosphoribacter hodrii</name>
    <dbReference type="NCBI Taxonomy" id="2953743"/>
    <lineage>
        <taxon>Bacteria</taxon>
        <taxon>Bacillati</taxon>
        <taxon>Actinomycetota</taxon>
        <taxon>Actinomycetes</taxon>
        <taxon>Micrococcales</taxon>
        <taxon>Dermatophilaceae</taxon>
        <taxon>Candidatus Phosphoribacter</taxon>
    </lineage>
</organism>
<evidence type="ECO:0000313" key="4">
    <source>
        <dbReference type="EMBL" id="MBK7273074.1"/>
    </source>
</evidence>
<dbReference type="EMBL" id="JADIXZ010000004">
    <property type="protein sequence ID" value="MBK6300722.1"/>
    <property type="molecule type" value="Genomic_DNA"/>
</dbReference>
<dbReference type="PANTHER" id="PTHR47505">
    <property type="entry name" value="DNA UTILIZATION PROTEIN YHGH"/>
    <property type="match status" value="1"/>
</dbReference>
<dbReference type="AlphaFoldDB" id="A0A935CDH0"/>
<feature type="domain" description="Phosphoribosyltransferase" evidence="2">
    <location>
        <begin position="185"/>
        <end position="230"/>
    </location>
</feature>
<dbReference type="EMBL" id="JADJIB010000002">
    <property type="protein sequence ID" value="MBK7273074.1"/>
    <property type="molecule type" value="Genomic_DNA"/>
</dbReference>
<dbReference type="Gene3D" id="3.40.50.2020">
    <property type="match status" value="1"/>
</dbReference>
<evidence type="ECO:0000313" key="6">
    <source>
        <dbReference type="Proteomes" id="UP000726105"/>
    </source>
</evidence>
<comment type="caution">
    <text evidence="3">The sequence shown here is derived from an EMBL/GenBank/DDBJ whole genome shotgun (WGS) entry which is preliminary data.</text>
</comment>
<evidence type="ECO:0000313" key="3">
    <source>
        <dbReference type="EMBL" id="MBK6300722.1"/>
    </source>
</evidence>
<name>A0A935CDH0_9MICO</name>
<dbReference type="Proteomes" id="UP000718281">
    <property type="component" value="Unassembled WGS sequence"/>
</dbReference>
<accession>A0A935CDH0</accession>
<evidence type="ECO:0000256" key="1">
    <source>
        <dbReference type="ARBA" id="ARBA00008007"/>
    </source>
</evidence>
<sequence>MDFWRRTRLGAAALLDLVLPAECAGCGGAGVGWCASCASDLAAACFPLPRHTPPSPCPPGMPPVIAAARYTGALRAAIVAVKDGGRADARPLLTPLLAQAILVAAAHHQDLALVPMPSSRAAVRRRGEASVTVLCRQANALLGHPHQVLEALSPARRVADQAGLGSAERRANLVGAYAVPPRWRDELAGRDVLLVDDVVTTGATLTEGARALRAAGAHVVASAVVAATQRRGRADVPSGLTR</sequence>
<gene>
    <name evidence="3" type="ORF">IPF40_06610</name>
    <name evidence="4" type="ORF">IPI13_07845</name>
</gene>
<dbReference type="InterPro" id="IPR000836">
    <property type="entry name" value="PRTase_dom"/>
</dbReference>
<proteinExistence type="inferred from homology"/>